<dbReference type="Proteomes" id="UP000814128">
    <property type="component" value="Unassembled WGS sequence"/>
</dbReference>
<dbReference type="EMBL" id="MU273685">
    <property type="protein sequence ID" value="KAI0029297.1"/>
    <property type="molecule type" value="Genomic_DNA"/>
</dbReference>
<reference evidence="1" key="1">
    <citation type="submission" date="2021-02" db="EMBL/GenBank/DDBJ databases">
        <authorList>
            <consortium name="DOE Joint Genome Institute"/>
            <person name="Ahrendt S."/>
            <person name="Looney B.P."/>
            <person name="Miyauchi S."/>
            <person name="Morin E."/>
            <person name="Drula E."/>
            <person name="Courty P.E."/>
            <person name="Chicoki N."/>
            <person name="Fauchery L."/>
            <person name="Kohler A."/>
            <person name="Kuo A."/>
            <person name="Labutti K."/>
            <person name="Pangilinan J."/>
            <person name="Lipzen A."/>
            <person name="Riley R."/>
            <person name="Andreopoulos W."/>
            <person name="He G."/>
            <person name="Johnson J."/>
            <person name="Barry K.W."/>
            <person name="Grigoriev I.V."/>
            <person name="Nagy L."/>
            <person name="Hibbett D."/>
            <person name="Henrissat B."/>
            <person name="Matheny P.B."/>
            <person name="Labbe J."/>
            <person name="Martin F."/>
        </authorList>
    </citation>
    <scope>NUCLEOTIDE SEQUENCE</scope>
    <source>
        <strain evidence="1">EC-137</strain>
    </source>
</reference>
<evidence type="ECO:0000313" key="2">
    <source>
        <dbReference type="Proteomes" id="UP000814128"/>
    </source>
</evidence>
<proteinExistence type="predicted"/>
<protein>
    <submittedName>
        <fullName evidence="1">Uncharacterized protein</fullName>
    </submittedName>
</protein>
<name>A0ACB8QC94_9AGAM</name>
<accession>A0ACB8QC94</accession>
<gene>
    <name evidence="1" type="ORF">K488DRAFT_73084</name>
</gene>
<evidence type="ECO:0000313" key="1">
    <source>
        <dbReference type="EMBL" id="KAI0029297.1"/>
    </source>
</evidence>
<comment type="caution">
    <text evidence="1">The sequence shown here is derived from an EMBL/GenBank/DDBJ whole genome shotgun (WGS) entry which is preliminary data.</text>
</comment>
<organism evidence="1 2">
    <name type="scientific">Vararia minispora EC-137</name>
    <dbReference type="NCBI Taxonomy" id="1314806"/>
    <lineage>
        <taxon>Eukaryota</taxon>
        <taxon>Fungi</taxon>
        <taxon>Dikarya</taxon>
        <taxon>Basidiomycota</taxon>
        <taxon>Agaricomycotina</taxon>
        <taxon>Agaricomycetes</taxon>
        <taxon>Russulales</taxon>
        <taxon>Lachnocladiaceae</taxon>
        <taxon>Vararia</taxon>
    </lineage>
</organism>
<reference evidence="1" key="2">
    <citation type="journal article" date="2022" name="New Phytol.">
        <title>Evolutionary transition to the ectomycorrhizal habit in the genomes of a hyperdiverse lineage of mushroom-forming fungi.</title>
        <authorList>
            <person name="Looney B."/>
            <person name="Miyauchi S."/>
            <person name="Morin E."/>
            <person name="Drula E."/>
            <person name="Courty P.E."/>
            <person name="Kohler A."/>
            <person name="Kuo A."/>
            <person name="LaButti K."/>
            <person name="Pangilinan J."/>
            <person name="Lipzen A."/>
            <person name="Riley R."/>
            <person name="Andreopoulos W."/>
            <person name="He G."/>
            <person name="Johnson J."/>
            <person name="Nolan M."/>
            <person name="Tritt A."/>
            <person name="Barry K.W."/>
            <person name="Grigoriev I.V."/>
            <person name="Nagy L.G."/>
            <person name="Hibbett D."/>
            <person name="Henrissat B."/>
            <person name="Matheny P.B."/>
            <person name="Labbe J."/>
            <person name="Martin F.M."/>
        </authorList>
    </citation>
    <scope>NUCLEOTIDE SEQUENCE</scope>
    <source>
        <strain evidence="1">EC-137</strain>
    </source>
</reference>
<sequence length="219" mass="23964">MVSTRALNDSNTTTGERHLVGCDSEVRSLSVDSGWHPLDSVGSPSDPGVLDFFKATRSSSDEVLRPWDCESSNSAPPVAPTPRNPFLLLRRMKPKSGLSAARRPCRAPPERRAASIPATLEGWDFFVLMRSKTSALMYDGAARIYIPAGPTHHRVRQDQHARLQGRTVHISPTETVTRAVMEHNDASKGAKHSDLLNCLNCNESSSLAALFARATIQYS</sequence>
<keyword evidence="2" id="KW-1185">Reference proteome</keyword>